<name>A0A061SIZ5_9CHLO</name>
<dbReference type="PANTHER" id="PTHR22950:SF678">
    <property type="entry name" value="VACUOLAR AMINO ACID TRANSPORTER 5-RELATED"/>
    <property type="match status" value="1"/>
</dbReference>
<feature type="transmembrane region" description="Helical" evidence="9">
    <location>
        <begin position="475"/>
        <end position="495"/>
    </location>
</feature>
<dbReference type="GO" id="GO:0005774">
    <property type="term" value="C:vacuolar membrane"/>
    <property type="evidence" value="ECO:0007669"/>
    <property type="project" value="UniProtKB-SubCell"/>
</dbReference>
<feature type="transmembrane region" description="Helical" evidence="9">
    <location>
        <begin position="292"/>
        <end position="318"/>
    </location>
</feature>
<dbReference type="EMBL" id="GBEZ01001990">
    <property type="protein sequence ID" value="JAC83029.1"/>
    <property type="molecule type" value="Transcribed_RNA"/>
</dbReference>
<keyword evidence="6" id="KW-0029">Amino-acid transport</keyword>
<dbReference type="GO" id="GO:0005313">
    <property type="term" value="F:L-glutamate transmembrane transporter activity"/>
    <property type="evidence" value="ECO:0007669"/>
    <property type="project" value="TreeGrafter"/>
</dbReference>
<comment type="similarity">
    <text evidence="2">Belongs to the amino acid/polyamine transporter 2 family.</text>
</comment>
<evidence type="ECO:0000256" key="8">
    <source>
        <dbReference type="ARBA" id="ARBA00023136"/>
    </source>
</evidence>
<feature type="transmembrane region" description="Helical" evidence="9">
    <location>
        <begin position="133"/>
        <end position="161"/>
    </location>
</feature>
<dbReference type="AlphaFoldDB" id="A0A061SIZ5"/>
<dbReference type="PANTHER" id="PTHR22950">
    <property type="entry name" value="AMINO ACID TRANSPORTER"/>
    <property type="match status" value="1"/>
</dbReference>
<dbReference type="GO" id="GO:0015194">
    <property type="term" value="F:L-serine transmembrane transporter activity"/>
    <property type="evidence" value="ECO:0007669"/>
    <property type="project" value="TreeGrafter"/>
</dbReference>
<organism evidence="13">
    <name type="scientific">Tetraselmis sp. GSL018</name>
    <dbReference type="NCBI Taxonomy" id="582737"/>
    <lineage>
        <taxon>Eukaryota</taxon>
        <taxon>Viridiplantae</taxon>
        <taxon>Chlorophyta</taxon>
        <taxon>core chlorophytes</taxon>
        <taxon>Chlorodendrophyceae</taxon>
        <taxon>Chlorodendrales</taxon>
        <taxon>Chlorodendraceae</taxon>
        <taxon>Tetraselmis</taxon>
    </lineage>
</organism>
<keyword evidence="3" id="KW-0813">Transport</keyword>
<keyword evidence="5 9" id="KW-0812">Transmembrane</keyword>
<gene>
    <name evidence="12" type="ORF">TSPGSL018_10642</name>
    <name evidence="11" type="ORF">TSPGSL018_30208</name>
    <name evidence="13" type="ORF">TSPGSL018_4313</name>
</gene>
<evidence type="ECO:0000256" key="9">
    <source>
        <dbReference type="SAM" id="Phobius"/>
    </source>
</evidence>
<reference evidence="13" key="1">
    <citation type="submission" date="2014-05" db="EMBL/GenBank/DDBJ databases">
        <title>The transcriptome of the halophilic microalga Tetraselmis sp. GSL018 isolated from the Great Salt Lake, Utah.</title>
        <authorList>
            <person name="Jinkerson R.E."/>
            <person name="D'Adamo S."/>
            <person name="Posewitz M.C."/>
        </authorList>
    </citation>
    <scope>NUCLEOTIDE SEQUENCE</scope>
    <source>
        <strain evidence="13">GSL018</strain>
    </source>
</reference>
<dbReference type="EMBL" id="GBEZ01018847">
    <property type="protein sequence ID" value="JAC67634.1"/>
    <property type="molecule type" value="Transcribed_RNA"/>
</dbReference>
<sequence length="504" mass="52706">MIDSCKERRVRSCLWSGAAATAVAGDTVALIQSTEPSQPLASRLPESLGTQLEDRRSVEPWVGCLNLLKTSMGTAITSIPYAFALSGYVVGPVLVAVSGIFTAYSLFLLSACAHRVGGSQTSFNALAQHTYPWASIVVDFVVAANCIGSAIGFTIIVGQLMSELAVTLLGAAAESLLASPQLWIAILFWGVMAPLAALKDLSMLRFSSMFGFCCVLYIVVMSVAYSVAPDHLGAYDHCKDAAEGCQGKRVAAVLSPLSQLQAIPIVLFAFGNQFNVFLVYNEIKAPSLQRMTNLVAAPAAAIAAGLFTSLGLAVYSVYGDAAEPNLLLSFPSGRREVQVADLALALVAVCSFPLQVHPCRSAVVTLLCDAVQQAGAEGAHAALSGRFSGALRAATTAALLLAIFTAGFVVSDLGLVFQVIGAVAGTGLTFYLPAAFFYKLFADDEPGGDAAGVEEAQRPPQCLFGKRWLRFHRRCCLVLVPLGLLLLVGTLGAVLSGKGSVPSG</sequence>
<protein>
    <submittedName>
        <fullName evidence="13">Aromatic amino acid permease</fullName>
    </submittedName>
</protein>
<evidence type="ECO:0000256" key="2">
    <source>
        <dbReference type="ARBA" id="ARBA00008066"/>
    </source>
</evidence>
<keyword evidence="4" id="KW-0926">Vacuole</keyword>
<feature type="transmembrane region" description="Helical" evidence="9">
    <location>
        <begin position="89"/>
        <end position="112"/>
    </location>
</feature>
<dbReference type="GO" id="GO:0005290">
    <property type="term" value="F:L-histidine transmembrane transporter activity"/>
    <property type="evidence" value="ECO:0007669"/>
    <property type="project" value="TreeGrafter"/>
</dbReference>
<dbReference type="InterPro" id="IPR013057">
    <property type="entry name" value="AA_transpt_TM"/>
</dbReference>
<dbReference type="Pfam" id="PF01490">
    <property type="entry name" value="Aa_trans"/>
    <property type="match status" value="1"/>
</dbReference>
<evidence type="ECO:0000256" key="7">
    <source>
        <dbReference type="ARBA" id="ARBA00022989"/>
    </source>
</evidence>
<dbReference type="EMBL" id="GBEZ01027350">
    <property type="protein sequence ID" value="JAC59952.1"/>
    <property type="molecule type" value="Transcribed_RNA"/>
</dbReference>
<feature type="transmembrane region" description="Helical" evidence="9">
    <location>
        <begin position="210"/>
        <end position="228"/>
    </location>
</feature>
<evidence type="ECO:0000256" key="1">
    <source>
        <dbReference type="ARBA" id="ARBA00004128"/>
    </source>
</evidence>
<dbReference type="GO" id="GO:0015189">
    <property type="term" value="F:L-lysine transmembrane transporter activity"/>
    <property type="evidence" value="ECO:0007669"/>
    <property type="project" value="TreeGrafter"/>
</dbReference>
<feature type="transmembrane region" description="Helical" evidence="9">
    <location>
        <begin position="390"/>
        <end position="409"/>
    </location>
</feature>
<evidence type="ECO:0000256" key="6">
    <source>
        <dbReference type="ARBA" id="ARBA00022970"/>
    </source>
</evidence>
<keyword evidence="8 9" id="KW-0472">Membrane</keyword>
<dbReference type="GO" id="GO:0005302">
    <property type="term" value="F:L-tyrosine transmembrane transporter activity"/>
    <property type="evidence" value="ECO:0007669"/>
    <property type="project" value="TreeGrafter"/>
</dbReference>
<evidence type="ECO:0000256" key="3">
    <source>
        <dbReference type="ARBA" id="ARBA00022448"/>
    </source>
</evidence>
<evidence type="ECO:0000313" key="11">
    <source>
        <dbReference type="EMBL" id="JAC59952.1"/>
    </source>
</evidence>
<feature type="transmembrane region" description="Helical" evidence="9">
    <location>
        <begin position="415"/>
        <end position="438"/>
    </location>
</feature>
<evidence type="ECO:0000313" key="12">
    <source>
        <dbReference type="EMBL" id="JAC67634.1"/>
    </source>
</evidence>
<feature type="domain" description="Amino acid transporter transmembrane" evidence="10">
    <location>
        <begin position="60"/>
        <end position="443"/>
    </location>
</feature>
<evidence type="ECO:0000256" key="5">
    <source>
        <dbReference type="ARBA" id="ARBA00022692"/>
    </source>
</evidence>
<evidence type="ECO:0000256" key="4">
    <source>
        <dbReference type="ARBA" id="ARBA00022554"/>
    </source>
</evidence>
<keyword evidence="7 9" id="KW-1133">Transmembrane helix</keyword>
<proteinExistence type="inferred from homology"/>
<evidence type="ECO:0000259" key="10">
    <source>
        <dbReference type="Pfam" id="PF01490"/>
    </source>
</evidence>
<evidence type="ECO:0000313" key="13">
    <source>
        <dbReference type="EMBL" id="JAC83029.1"/>
    </source>
</evidence>
<comment type="subcellular location">
    <subcellularLocation>
        <location evidence="1">Vacuole membrane</location>
        <topology evidence="1">Multi-pass membrane protein</topology>
    </subcellularLocation>
</comment>
<dbReference type="GO" id="GO:0061459">
    <property type="term" value="F:L-arginine transmembrane transporter activity"/>
    <property type="evidence" value="ECO:0007669"/>
    <property type="project" value="TreeGrafter"/>
</dbReference>
<accession>A0A061SIZ5</accession>